<proteinExistence type="predicted"/>
<evidence type="ECO:0000256" key="1">
    <source>
        <dbReference type="SAM" id="Coils"/>
    </source>
</evidence>
<reference evidence="2" key="1">
    <citation type="journal article" date="2020" name="Cell">
        <title>Large-Scale Comparative Analyses of Tick Genomes Elucidate Their Genetic Diversity and Vector Capacities.</title>
        <authorList>
            <consortium name="Tick Genome and Microbiome Consortium (TIGMIC)"/>
            <person name="Jia N."/>
            <person name="Wang J."/>
            <person name="Shi W."/>
            <person name="Du L."/>
            <person name="Sun Y."/>
            <person name="Zhan W."/>
            <person name="Jiang J.F."/>
            <person name="Wang Q."/>
            <person name="Zhang B."/>
            <person name="Ji P."/>
            <person name="Bell-Sakyi L."/>
            <person name="Cui X.M."/>
            <person name="Yuan T.T."/>
            <person name="Jiang B.G."/>
            <person name="Yang W.F."/>
            <person name="Lam T.T."/>
            <person name="Chang Q.C."/>
            <person name="Ding S.J."/>
            <person name="Wang X.J."/>
            <person name="Zhu J.G."/>
            <person name="Ruan X.D."/>
            <person name="Zhao L."/>
            <person name="Wei J.T."/>
            <person name="Ye R.Z."/>
            <person name="Que T.C."/>
            <person name="Du C.H."/>
            <person name="Zhou Y.H."/>
            <person name="Cheng J.X."/>
            <person name="Dai P.F."/>
            <person name="Guo W.B."/>
            <person name="Han X.H."/>
            <person name="Huang E.J."/>
            <person name="Li L.F."/>
            <person name="Wei W."/>
            <person name="Gao Y.C."/>
            <person name="Liu J.Z."/>
            <person name="Shao H.Z."/>
            <person name="Wang X."/>
            <person name="Wang C.C."/>
            <person name="Yang T.C."/>
            <person name="Huo Q.B."/>
            <person name="Li W."/>
            <person name="Chen H.Y."/>
            <person name="Chen S.E."/>
            <person name="Zhou L.G."/>
            <person name="Ni X.B."/>
            <person name="Tian J.H."/>
            <person name="Sheng Y."/>
            <person name="Liu T."/>
            <person name="Pan Y.S."/>
            <person name="Xia L.Y."/>
            <person name="Li J."/>
            <person name="Zhao F."/>
            <person name="Cao W.C."/>
        </authorList>
    </citation>
    <scope>NUCLEOTIDE SEQUENCE</scope>
    <source>
        <strain evidence="2">Rsan-2018</strain>
    </source>
</reference>
<evidence type="ECO:0000313" key="3">
    <source>
        <dbReference type="Proteomes" id="UP000821837"/>
    </source>
</evidence>
<keyword evidence="3" id="KW-1185">Reference proteome</keyword>
<gene>
    <name evidence="2" type="ORF">HPB52_000817</name>
</gene>
<dbReference type="EMBL" id="JABSTV010001250">
    <property type="protein sequence ID" value="KAH7955395.1"/>
    <property type="molecule type" value="Genomic_DNA"/>
</dbReference>
<comment type="caution">
    <text evidence="2">The sequence shown here is derived from an EMBL/GenBank/DDBJ whole genome shotgun (WGS) entry which is preliminary data.</text>
</comment>
<keyword evidence="1" id="KW-0175">Coiled coil</keyword>
<protein>
    <submittedName>
        <fullName evidence="2">Uncharacterized protein</fullName>
    </submittedName>
</protein>
<dbReference type="AlphaFoldDB" id="A0A9D4PTD0"/>
<name>A0A9D4PTD0_RHISA</name>
<organism evidence="2 3">
    <name type="scientific">Rhipicephalus sanguineus</name>
    <name type="common">Brown dog tick</name>
    <name type="synonym">Ixodes sanguineus</name>
    <dbReference type="NCBI Taxonomy" id="34632"/>
    <lineage>
        <taxon>Eukaryota</taxon>
        <taxon>Metazoa</taxon>
        <taxon>Ecdysozoa</taxon>
        <taxon>Arthropoda</taxon>
        <taxon>Chelicerata</taxon>
        <taxon>Arachnida</taxon>
        <taxon>Acari</taxon>
        <taxon>Parasitiformes</taxon>
        <taxon>Ixodida</taxon>
        <taxon>Ixodoidea</taxon>
        <taxon>Ixodidae</taxon>
        <taxon>Rhipicephalinae</taxon>
        <taxon>Rhipicephalus</taxon>
        <taxon>Rhipicephalus</taxon>
    </lineage>
</organism>
<feature type="coiled-coil region" evidence="1">
    <location>
        <begin position="130"/>
        <end position="182"/>
    </location>
</feature>
<sequence>MVELQESATSPSLLQFIASKANVSEADLISRDQINQWKWRGHKVHMLNMGVTSSGPPLRSASAEESLETLEGPPAHLVDNDYIGAAQPDTEFLNQKESCIVRSHTPRHPPPLHPGRQTPLRQFHTATAELAADQRRLLALQEQLQLHNAQQWEAVRQHLSAIESAQQRQAEALTEIARVLRDAFGGGQQPRRTQGDS</sequence>
<evidence type="ECO:0000313" key="2">
    <source>
        <dbReference type="EMBL" id="KAH7955395.1"/>
    </source>
</evidence>
<reference evidence="2" key="2">
    <citation type="submission" date="2021-09" db="EMBL/GenBank/DDBJ databases">
        <authorList>
            <person name="Jia N."/>
            <person name="Wang J."/>
            <person name="Shi W."/>
            <person name="Du L."/>
            <person name="Sun Y."/>
            <person name="Zhan W."/>
            <person name="Jiang J."/>
            <person name="Wang Q."/>
            <person name="Zhang B."/>
            <person name="Ji P."/>
            <person name="Sakyi L.B."/>
            <person name="Cui X."/>
            <person name="Yuan T."/>
            <person name="Jiang B."/>
            <person name="Yang W."/>
            <person name="Lam T.T.-Y."/>
            <person name="Chang Q."/>
            <person name="Ding S."/>
            <person name="Wang X."/>
            <person name="Zhu J."/>
            <person name="Ruan X."/>
            <person name="Zhao L."/>
            <person name="Wei J."/>
            <person name="Que T."/>
            <person name="Du C."/>
            <person name="Cheng J."/>
            <person name="Dai P."/>
            <person name="Han X."/>
            <person name="Huang E."/>
            <person name="Gao Y."/>
            <person name="Liu J."/>
            <person name="Shao H."/>
            <person name="Ye R."/>
            <person name="Li L."/>
            <person name="Wei W."/>
            <person name="Wang X."/>
            <person name="Wang C."/>
            <person name="Huo Q."/>
            <person name="Li W."/>
            <person name="Guo W."/>
            <person name="Chen H."/>
            <person name="Chen S."/>
            <person name="Zhou L."/>
            <person name="Zhou L."/>
            <person name="Ni X."/>
            <person name="Tian J."/>
            <person name="Zhou Y."/>
            <person name="Sheng Y."/>
            <person name="Liu T."/>
            <person name="Pan Y."/>
            <person name="Xia L."/>
            <person name="Li J."/>
            <person name="Zhao F."/>
            <person name="Cao W."/>
        </authorList>
    </citation>
    <scope>NUCLEOTIDE SEQUENCE</scope>
    <source>
        <strain evidence="2">Rsan-2018</strain>
        <tissue evidence="2">Larvae</tissue>
    </source>
</reference>
<accession>A0A9D4PTD0</accession>
<dbReference type="Proteomes" id="UP000821837">
    <property type="component" value="Unassembled WGS sequence"/>
</dbReference>